<dbReference type="PANTHER" id="PTHR43547:SF2">
    <property type="entry name" value="HYBRID SIGNAL TRANSDUCTION HISTIDINE KINASE C"/>
    <property type="match status" value="1"/>
</dbReference>
<feature type="transmembrane region" description="Helical" evidence="2">
    <location>
        <begin position="725"/>
        <end position="747"/>
    </location>
</feature>
<gene>
    <name evidence="5" type="ORF">DU508_06295</name>
</gene>
<dbReference type="CDD" id="cd16917">
    <property type="entry name" value="HATPase_UhpB-NarQ-NarX-like"/>
    <property type="match status" value="1"/>
</dbReference>
<dbReference type="GO" id="GO:0016020">
    <property type="term" value="C:membrane"/>
    <property type="evidence" value="ECO:0007669"/>
    <property type="project" value="InterPro"/>
</dbReference>
<dbReference type="Pfam" id="PF07730">
    <property type="entry name" value="HisKA_3"/>
    <property type="match status" value="1"/>
</dbReference>
<dbReference type="Gene3D" id="2.60.40.10">
    <property type="entry name" value="Immunoglobulins"/>
    <property type="match status" value="1"/>
</dbReference>
<name>A0A369PVW5_9SPHI</name>
<dbReference type="SUPFAM" id="SSF55874">
    <property type="entry name" value="ATPase domain of HSP90 chaperone/DNA topoisomerase II/histidine kinase"/>
    <property type="match status" value="1"/>
</dbReference>
<evidence type="ECO:0000256" key="1">
    <source>
        <dbReference type="ARBA" id="ARBA00022553"/>
    </source>
</evidence>
<dbReference type="GO" id="GO:0000155">
    <property type="term" value="F:phosphorelay sensor kinase activity"/>
    <property type="evidence" value="ECO:0007669"/>
    <property type="project" value="InterPro"/>
</dbReference>
<keyword evidence="1" id="KW-0597">Phosphoprotein</keyword>
<accession>A0A369PVW5</accession>
<evidence type="ECO:0008006" key="7">
    <source>
        <dbReference type="Google" id="ProtNLM"/>
    </source>
</evidence>
<dbReference type="InterPro" id="IPR011123">
    <property type="entry name" value="Y_Y_Y"/>
</dbReference>
<evidence type="ECO:0000313" key="6">
    <source>
        <dbReference type="Proteomes" id="UP000253961"/>
    </source>
</evidence>
<keyword evidence="2" id="KW-0812">Transmembrane</keyword>
<reference evidence="5 6" key="1">
    <citation type="submission" date="2018-07" db="EMBL/GenBank/DDBJ databases">
        <title>Pedobacter sp. nov., isolated from soil.</title>
        <authorList>
            <person name="Zhou L.Y."/>
            <person name="Du Z.J."/>
        </authorList>
    </citation>
    <scope>NUCLEOTIDE SEQUENCE [LARGE SCALE GENOMIC DNA]</scope>
    <source>
        <strain evidence="5 6">JDX94</strain>
    </source>
</reference>
<dbReference type="Gene3D" id="1.20.5.1930">
    <property type="match status" value="1"/>
</dbReference>
<dbReference type="Pfam" id="PF07494">
    <property type="entry name" value="Reg_prop"/>
    <property type="match status" value="4"/>
</dbReference>
<keyword evidence="2" id="KW-1133">Transmembrane helix</keyword>
<dbReference type="PANTHER" id="PTHR43547">
    <property type="entry name" value="TWO-COMPONENT HISTIDINE KINASE"/>
    <property type="match status" value="1"/>
</dbReference>
<dbReference type="RefSeq" id="WP_115401998.1">
    <property type="nucleotide sequence ID" value="NZ_QPKV01000003.1"/>
</dbReference>
<dbReference type="EMBL" id="QPKV01000003">
    <property type="protein sequence ID" value="RDC56811.1"/>
    <property type="molecule type" value="Genomic_DNA"/>
</dbReference>
<evidence type="ECO:0000256" key="2">
    <source>
        <dbReference type="SAM" id="Phobius"/>
    </source>
</evidence>
<dbReference type="AlphaFoldDB" id="A0A369PVW5"/>
<dbReference type="InterPro" id="IPR015943">
    <property type="entry name" value="WD40/YVTN_repeat-like_dom_sf"/>
</dbReference>
<sequence length="971" mass="110233">MRSNLFINKIKIIIPFLLLFSLKLSAQSYNFTNYNLKDGLPQSQVMAVYQAKDRTLWLGTYGGVSNFDGKDFTSYSKADGLSSNSVNSIVEDNENQMLFGTEAGINILKRGKISTLFSGQGVSRLNKDKNGRVWGISNGKLFKIERGKLIFHSIADKSITTLNADREGNLYAAVHDNGIYKLQGNSWSLFQALPHEIKSYSVRKILFDRKVKNRIYLLTRQSGVFVLESGKVAVFFEDNRIDSYYSIEQDNKGNVWIGSEKGAYMINKHGAVTSFNGENGLSDNQVDEIFSDAENNVWVSCFSDGIYKYEGDAYIRYDKFKGQNLAYPVSGLAADKNDNLWIGTFNKGIFKYNGKSVENINIPAFKNKKIFFVYADKAKNIWISAYANGVWKYDGKEFHQILKPERLDNSSIAEDQAGGVWINGPITATYLKDGKSEKISGFDGYSSCIYPLSADSVLLGTSTGITLIRNKKVDKQFKIGLLTGTFVLSIIKHGDYLLFATLGDGIVTWNTKTKQVKRYVIANGLNSNDIYSMAIDHQNNLWVGTGRGINKLTFNRQNNVYEVFRDNPLILECNQNAILNYKNSILVGTITGLLQCKTTVPNQSKQNPFIHIQQVNIFHRNDKSKDLTIDLNKNGDHFHKLNYSQNHLSISFRGVFLTNPQSLLYRYKLVGVDNDFSKPVPNTEIEYSTIRPGSYTFQVYAIANGAKSNIEQFSFTIVPPFYDTIWFKVMAFLVIIFLIWLIFYLIFKTREQKKHQLEKIKLKEQDKIRKQTAEDFHDDIGNKLTRINVLSEILDKKVDSGHEEQKELIRLIRENASLLYTGTKDILWALDPQSDNLFEILMHIKNFGIDLFQNTGVDFKMDGVLAKYQKLHLSMEFNRNLTLIFKEMLNNVLKHSGAKQVLIMVIESEHETINILTTDDGKGFDLEAVEKGRGLKNIQTRCKRIKSTFQISSIIGKGTTTTISTRIPVTN</sequence>
<dbReference type="SUPFAM" id="SSF63829">
    <property type="entry name" value="Calcium-dependent phosphotriesterase"/>
    <property type="match status" value="3"/>
</dbReference>
<evidence type="ECO:0000259" key="3">
    <source>
        <dbReference type="Pfam" id="PF07495"/>
    </source>
</evidence>
<dbReference type="InterPro" id="IPR013783">
    <property type="entry name" value="Ig-like_fold"/>
</dbReference>
<protein>
    <recommendedName>
        <fullName evidence="7">Histidine kinase domain-containing protein</fullName>
    </recommendedName>
</protein>
<evidence type="ECO:0000313" key="5">
    <source>
        <dbReference type="EMBL" id="RDC56811.1"/>
    </source>
</evidence>
<dbReference type="Gene3D" id="2.130.10.10">
    <property type="entry name" value="YVTN repeat-like/Quinoprotein amine dehydrogenase"/>
    <property type="match status" value="2"/>
</dbReference>
<keyword evidence="2" id="KW-0472">Membrane</keyword>
<dbReference type="OrthoDB" id="9809670at2"/>
<dbReference type="Proteomes" id="UP000253961">
    <property type="component" value="Unassembled WGS sequence"/>
</dbReference>
<dbReference type="InterPro" id="IPR011712">
    <property type="entry name" value="Sig_transdc_His_kin_sub3_dim/P"/>
</dbReference>
<comment type="caution">
    <text evidence="5">The sequence shown here is derived from an EMBL/GenBank/DDBJ whole genome shotgun (WGS) entry which is preliminary data.</text>
</comment>
<organism evidence="5 6">
    <name type="scientific">Pedobacter chinensis</name>
    <dbReference type="NCBI Taxonomy" id="2282421"/>
    <lineage>
        <taxon>Bacteria</taxon>
        <taxon>Pseudomonadati</taxon>
        <taxon>Bacteroidota</taxon>
        <taxon>Sphingobacteriia</taxon>
        <taxon>Sphingobacteriales</taxon>
        <taxon>Sphingobacteriaceae</taxon>
        <taxon>Pedobacter</taxon>
    </lineage>
</organism>
<proteinExistence type="predicted"/>
<dbReference type="Gene3D" id="3.30.565.10">
    <property type="entry name" value="Histidine kinase-like ATPase, C-terminal domain"/>
    <property type="match status" value="1"/>
</dbReference>
<dbReference type="GO" id="GO:0046983">
    <property type="term" value="F:protein dimerization activity"/>
    <property type="evidence" value="ECO:0007669"/>
    <property type="project" value="InterPro"/>
</dbReference>
<dbReference type="Pfam" id="PF07495">
    <property type="entry name" value="Y_Y_Y"/>
    <property type="match status" value="1"/>
</dbReference>
<feature type="domain" description="Two component regulator three Y" evidence="3">
    <location>
        <begin position="659"/>
        <end position="717"/>
    </location>
</feature>
<dbReference type="InterPro" id="IPR036890">
    <property type="entry name" value="HATPase_C_sf"/>
</dbReference>
<feature type="domain" description="Signal transduction histidine kinase subgroup 3 dimerisation and phosphoacceptor" evidence="4">
    <location>
        <begin position="769"/>
        <end position="834"/>
    </location>
</feature>
<dbReference type="InterPro" id="IPR011110">
    <property type="entry name" value="Reg_prop"/>
</dbReference>
<keyword evidence="6" id="KW-1185">Reference proteome</keyword>
<evidence type="ECO:0000259" key="4">
    <source>
        <dbReference type="Pfam" id="PF07730"/>
    </source>
</evidence>